<evidence type="ECO:0000313" key="4">
    <source>
        <dbReference type="Proteomes" id="UP000315751"/>
    </source>
</evidence>
<dbReference type="PANTHER" id="PTHR35565">
    <property type="entry name" value="CYTOPLASMIC PROTEIN-RELATED"/>
    <property type="match status" value="1"/>
</dbReference>
<dbReference type="InterPro" id="IPR044031">
    <property type="entry name" value="TssC1_N"/>
</dbReference>
<dbReference type="Pfam" id="PF05943">
    <property type="entry name" value="VipB"/>
    <property type="match status" value="1"/>
</dbReference>
<accession>A0A560H476</accession>
<evidence type="ECO:0000313" key="3">
    <source>
        <dbReference type="EMBL" id="TWB41097.1"/>
    </source>
</evidence>
<proteinExistence type="predicted"/>
<organism evidence="3 4">
    <name type="scientific">Nitrospirillum amazonense</name>
    <dbReference type="NCBI Taxonomy" id="28077"/>
    <lineage>
        <taxon>Bacteria</taxon>
        <taxon>Pseudomonadati</taxon>
        <taxon>Pseudomonadota</taxon>
        <taxon>Alphaproteobacteria</taxon>
        <taxon>Rhodospirillales</taxon>
        <taxon>Azospirillaceae</taxon>
        <taxon>Nitrospirillum</taxon>
    </lineage>
</organism>
<evidence type="ECO:0000259" key="1">
    <source>
        <dbReference type="Pfam" id="PF05943"/>
    </source>
</evidence>
<gene>
    <name evidence="3" type="ORF">FBZ90_108121</name>
</gene>
<protein>
    <submittedName>
        <fullName evidence="3">Type VI secretion system protein ImpD</fullName>
    </submittedName>
</protein>
<dbReference type="OrthoDB" id="9764000at2"/>
<dbReference type="AlphaFoldDB" id="A0A560H476"/>
<sequence length="487" mass="53837">MQQTLEAAAPGVALATGGRIDAMEGRQPRPDAPSAWRLDLSRHPDKRLVIDQLIAAIDALLTAQVNAILHNPRFQQLEASWRGLLQLVEASASTRAIKIRVLDVSWRELCRDFERAIEFDQSQLFTKVYSDEFGTPGGEPFGLLIGDYAVQHQRDADHPTDDVGTLKAIAAVAAAAFCPFVTSCSPALFGLDSFGDMASDVDLARSFEGHEFIRWRALREADDSRFIGIALPRVMMRPPYRHDPNRIDGFRFAERTGRPGAGDYLWGNAAFAFATVVMRAFHQYGWFADIRGTPDDLNGGGLVDQFPGHAFPALGGAAAPAAPLDVYLSDRQEKQLSDLGIVPLSRVNYLDACVFYSCQSLHAPKIYDRATATSNARLSAMLQYVLCASRFAHYIKMIGRDKIGSFATAQDFEDHLREWLRGYCLANDDASTSFKARYPLREAEVQVRDIAGRPGAFGCVIHLKPHFQLDDVQTSFRLVTELVGPQA</sequence>
<dbReference type="NCBIfam" id="TIGR03355">
    <property type="entry name" value="VI_chp_2"/>
    <property type="match status" value="1"/>
</dbReference>
<reference evidence="3 4" key="1">
    <citation type="submission" date="2019-06" db="EMBL/GenBank/DDBJ databases">
        <title>Genomic Encyclopedia of Type Strains, Phase IV (KMG-V): Genome sequencing to study the core and pangenomes of soil and plant-associated prokaryotes.</title>
        <authorList>
            <person name="Whitman W."/>
        </authorList>
    </citation>
    <scope>NUCLEOTIDE SEQUENCE [LARGE SCALE GENOMIC DNA]</scope>
    <source>
        <strain evidence="3 4">BR 11622</strain>
    </source>
</reference>
<comment type="caution">
    <text evidence="3">The sequence shown here is derived from an EMBL/GenBank/DDBJ whole genome shotgun (WGS) entry which is preliminary data.</text>
</comment>
<dbReference type="RefSeq" id="WP_145733442.1">
    <property type="nucleotide sequence ID" value="NZ_VITR01000008.1"/>
</dbReference>
<dbReference type="InterPro" id="IPR010269">
    <property type="entry name" value="T6SS_TssC-like"/>
</dbReference>
<dbReference type="InterPro" id="IPR044032">
    <property type="entry name" value="TssC1_C"/>
</dbReference>
<keyword evidence="4" id="KW-1185">Reference proteome</keyword>
<dbReference type="EMBL" id="VITR01000008">
    <property type="protein sequence ID" value="TWB41097.1"/>
    <property type="molecule type" value="Genomic_DNA"/>
</dbReference>
<feature type="domain" description="TssC1 C-terminal" evidence="2">
    <location>
        <begin position="372"/>
        <end position="482"/>
    </location>
</feature>
<evidence type="ECO:0000259" key="2">
    <source>
        <dbReference type="Pfam" id="PF18945"/>
    </source>
</evidence>
<dbReference type="PANTHER" id="PTHR35565:SF3">
    <property type="entry name" value="TYPE VI SECRETION SYSTEM SHEATH PROTEIN TSSC1"/>
    <property type="match status" value="1"/>
</dbReference>
<dbReference type="Proteomes" id="UP000315751">
    <property type="component" value="Unassembled WGS sequence"/>
</dbReference>
<name>A0A560H476_9PROT</name>
<feature type="domain" description="TssC1 N-terminal" evidence="1">
    <location>
        <begin position="51"/>
        <end position="362"/>
    </location>
</feature>
<dbReference type="Pfam" id="PF18945">
    <property type="entry name" value="VipB_2"/>
    <property type="match status" value="1"/>
</dbReference>